<dbReference type="InParanoid" id="A0A2R5GJ48"/>
<dbReference type="CDD" id="cd21505">
    <property type="entry name" value="PPP2R3C"/>
    <property type="match status" value="1"/>
</dbReference>
<reference evidence="5 6" key="1">
    <citation type="submission" date="2017-12" db="EMBL/GenBank/DDBJ databases">
        <title>Sequencing, de novo assembly and annotation of complete genome of a new Thraustochytrid species, strain FCC1311.</title>
        <authorList>
            <person name="Sedici K."/>
            <person name="Godart F."/>
            <person name="Aiese Cigliano R."/>
            <person name="Sanseverino W."/>
            <person name="Barakat M."/>
            <person name="Ortet P."/>
            <person name="Marechal E."/>
            <person name="Cagnac O."/>
            <person name="Amato A."/>
        </authorList>
    </citation>
    <scope>NUCLEOTIDE SEQUENCE [LARGE SCALE GENOMIC DNA]</scope>
</reference>
<sequence>MLVARILGKEGIEASVELVEAILAAKRHMTAREARDFPHKFSCVRVADLAHGNLQDEDLLEICCGVFPRLKILKLHGNRLRSLPNLYTLGSHLRMLDLSANGLERLPHNESVWAHFRCLGQQAAVAIQRVWMKRDVRAHRAASATVLASFFSSVQTYRRGATETLRRRGFSGQDVAFLACHRDIDPEAFEAVLKFSCAYALRVADANIDTGASDTTLAECFLGKSALEVQRGDLKESFSYLSGKRRLETSLQSMHARCASMQAMCARWGDAEAWNAKRNRFWRDIRRLEASMAVMQDRLTVLHSNPRSLAHTCWSRDARFAKVSRRVAGIRRPPRLDAMLASMQAQRHEDARADVVETQLSRSPLYVLYGPLAQPSVLAWAMHALRALLRREKVARRLKVINGPLLAAKKSRTQGALVEVYPGEKVLREAGVRLAQSVWRAYAARKAHNVQARALLQRGATCIQRAWRSAPFRARMAFVESLAQYLQRLDVMTYRKAYYLLPGDATNGSLDWAKNGADSDDADKEDADKDSSFRIGQAQEVPTEEANQSPCLFIEESVLRVIRRLKGRKLLRNPSTLMAAQESSLGSECTFSYANHLRLLSARSSPTTLGREVRDSAPEAIASSDGEAADFWIRPPPWHRAFLRHGAAHAREGFVEDTLLEQCEGNRPGLLRVGIPDWMHVSPGLLEATQRNAQTSNADLCRIITRGAILTSGELVVPRDGAAGTGKYFEKISMAQRLADSTSTEEPAPESVEDSQTLTSVVKTGIVLVRLKFQSHAEARARAAMCFARTWQARTRESLFVVAEHMLGDAYGKTRQNQTRVAWGGIPSTYTSIIKRVISQHDRIEENARRARAVQTSSEYAHRASTLQGRRKRRFGRQTGNDDGDEQEEDAVEAWKEEDDGNDDPVSNDEGEDEVAAQLAEQLAALDAFNSTFSIRKGSIRKPQSVLRARKRHPRRTKPAQLAEHGQFLASLDTLPLLAPTGERVGVVASAKGTGRAPIDDVGQDVDGLWPKSSPTSQSQSAEDHHHHHHLEDISRAAEMVRIEGLWLDSHLRAADEAKHKRLFFQADTFCKFRRDDWGRISTQLFFQYVCRHITLQQTRAHLALYDSHGDGCLREQDLENYIYELIPSLEALEDLQENFYPFYVFTAVRKFFFFLDPRKMGRIPLRELITSPILHELLHLQNAPNDEDIEFNWFSAHNTLRVYSQYLELDIDHNGMLSRAEIQGYGTGSLTSAFIGRVFEECLTYDGEIDYKTFLDFVLAMETKKSAQSLAYFFRLLDVRKQSYLDRFCIRYFFSEIVQKLRELDGGGADADVVRVDDVCDEIFDMCNPRDPCRITLADLVRSGIGDTIVTMLTDLSGFWAYDNREHLIAEEAREEAEQRALNNHHFQQEQDQS</sequence>
<organism evidence="5 6">
    <name type="scientific">Hondaea fermentalgiana</name>
    <dbReference type="NCBI Taxonomy" id="2315210"/>
    <lineage>
        <taxon>Eukaryota</taxon>
        <taxon>Sar</taxon>
        <taxon>Stramenopiles</taxon>
        <taxon>Bigyra</taxon>
        <taxon>Labyrinthulomycetes</taxon>
        <taxon>Thraustochytrida</taxon>
        <taxon>Thraustochytriidae</taxon>
        <taxon>Hondaea</taxon>
    </lineage>
</organism>
<keyword evidence="6" id="KW-1185">Reference proteome</keyword>
<evidence type="ECO:0000256" key="4">
    <source>
        <dbReference type="SAM" id="MobiDB-lite"/>
    </source>
</evidence>
<keyword evidence="3" id="KW-0106">Calcium</keyword>
<evidence type="ECO:0000256" key="3">
    <source>
        <dbReference type="ARBA" id="ARBA00022837"/>
    </source>
</evidence>
<dbReference type="GO" id="GO:0030865">
    <property type="term" value="P:cortical cytoskeleton organization"/>
    <property type="evidence" value="ECO:0007669"/>
    <property type="project" value="TreeGrafter"/>
</dbReference>
<evidence type="ECO:0000256" key="2">
    <source>
        <dbReference type="ARBA" id="ARBA00022490"/>
    </source>
</evidence>
<dbReference type="InterPro" id="IPR039865">
    <property type="entry name" value="PPP2R3C"/>
</dbReference>
<accession>A0A2R5GJ48</accession>
<gene>
    <name evidence="5" type="ORF">FCC1311_071312</name>
</gene>
<dbReference type="GO" id="GO:0005737">
    <property type="term" value="C:cytoplasm"/>
    <property type="evidence" value="ECO:0007669"/>
    <property type="project" value="UniProtKB-SubCell"/>
</dbReference>
<proteinExistence type="predicted"/>
<feature type="region of interest" description="Disordered" evidence="4">
    <location>
        <begin position="848"/>
        <end position="915"/>
    </location>
</feature>
<dbReference type="GO" id="GO:0035303">
    <property type="term" value="P:regulation of dephosphorylation"/>
    <property type="evidence" value="ECO:0007669"/>
    <property type="project" value="InterPro"/>
</dbReference>
<dbReference type="EMBL" id="BEYU01000084">
    <property type="protein sequence ID" value="GBG30910.1"/>
    <property type="molecule type" value="Genomic_DNA"/>
</dbReference>
<evidence type="ECO:0000313" key="5">
    <source>
        <dbReference type="EMBL" id="GBG30910.1"/>
    </source>
</evidence>
<dbReference type="OrthoDB" id="10265007at2759"/>
<dbReference type="InterPro" id="IPR032675">
    <property type="entry name" value="LRR_dom_sf"/>
</dbReference>
<dbReference type="Gene3D" id="1.10.238.10">
    <property type="entry name" value="EF-hand"/>
    <property type="match status" value="1"/>
</dbReference>
<dbReference type="PANTHER" id="PTHR12085">
    <property type="entry name" value="SERINE/THREONINE-PROTEIN PHOSPHATASE 2A REGULATORY SUBUNIT B'' SUBUNIT GAMMA"/>
    <property type="match status" value="1"/>
</dbReference>
<feature type="compositionally biased region" description="Basic and acidic residues" evidence="4">
    <location>
        <begin position="1022"/>
        <end position="1033"/>
    </location>
</feature>
<dbReference type="SUPFAM" id="SSF52058">
    <property type="entry name" value="L domain-like"/>
    <property type="match status" value="1"/>
</dbReference>
<dbReference type="GO" id="GO:0005819">
    <property type="term" value="C:spindle"/>
    <property type="evidence" value="ECO:0007669"/>
    <property type="project" value="TreeGrafter"/>
</dbReference>
<dbReference type="Gene3D" id="3.80.10.10">
    <property type="entry name" value="Ribonuclease Inhibitor"/>
    <property type="match status" value="1"/>
</dbReference>
<dbReference type="PANTHER" id="PTHR12085:SF3">
    <property type="entry name" value="SERINE_THREONINE-PROTEIN PHOSPHATASE 2A REGULATORY SUBUNIT B'' SUBUNIT GAMMA"/>
    <property type="match status" value="1"/>
</dbReference>
<dbReference type="InterPro" id="IPR018247">
    <property type="entry name" value="EF_Hand_1_Ca_BS"/>
</dbReference>
<protein>
    <submittedName>
        <fullName evidence="5">Serine/threonine-protein phosphatase 2A regulatory subunit B'' subunit gamma</fullName>
    </submittedName>
</protein>
<evidence type="ECO:0000313" key="6">
    <source>
        <dbReference type="Proteomes" id="UP000241890"/>
    </source>
</evidence>
<keyword evidence="2" id="KW-0963">Cytoplasm</keyword>
<dbReference type="Proteomes" id="UP000241890">
    <property type="component" value="Unassembled WGS sequence"/>
</dbReference>
<name>A0A2R5GJ48_9STRA</name>
<comment type="caution">
    <text evidence="5">The sequence shown here is derived from an EMBL/GenBank/DDBJ whole genome shotgun (WGS) entry which is preliminary data.</text>
</comment>
<dbReference type="SUPFAM" id="SSF47473">
    <property type="entry name" value="EF-hand"/>
    <property type="match status" value="2"/>
</dbReference>
<dbReference type="PROSITE" id="PS00018">
    <property type="entry name" value="EF_HAND_1"/>
    <property type="match status" value="1"/>
</dbReference>
<comment type="subcellular location">
    <subcellularLocation>
        <location evidence="1">Cytoplasm</location>
    </subcellularLocation>
</comment>
<dbReference type="InterPro" id="IPR001611">
    <property type="entry name" value="Leu-rich_rpt"/>
</dbReference>
<dbReference type="InterPro" id="IPR011992">
    <property type="entry name" value="EF-hand-dom_pair"/>
</dbReference>
<dbReference type="GO" id="GO:0000226">
    <property type="term" value="P:microtubule cytoskeleton organization"/>
    <property type="evidence" value="ECO:0007669"/>
    <property type="project" value="TreeGrafter"/>
</dbReference>
<dbReference type="PROSITE" id="PS51450">
    <property type="entry name" value="LRR"/>
    <property type="match status" value="1"/>
</dbReference>
<feature type="compositionally biased region" description="Acidic residues" evidence="4">
    <location>
        <begin position="882"/>
        <end position="915"/>
    </location>
</feature>
<feature type="region of interest" description="Disordered" evidence="4">
    <location>
        <begin position="516"/>
        <end position="546"/>
    </location>
</feature>
<evidence type="ECO:0000256" key="1">
    <source>
        <dbReference type="ARBA" id="ARBA00004496"/>
    </source>
</evidence>
<feature type="region of interest" description="Disordered" evidence="4">
    <location>
        <begin position="1007"/>
        <end position="1033"/>
    </location>
</feature>